<keyword evidence="2" id="KW-1185">Reference proteome</keyword>
<reference evidence="1" key="1">
    <citation type="submission" date="2020-08" db="EMBL/GenBank/DDBJ databases">
        <title>Multicomponent nature underlies the extraordinary mechanical properties of spider dragline silk.</title>
        <authorList>
            <person name="Kono N."/>
            <person name="Nakamura H."/>
            <person name="Mori M."/>
            <person name="Yoshida Y."/>
            <person name="Ohtoshi R."/>
            <person name="Malay A.D."/>
            <person name="Moran D.A.P."/>
            <person name="Tomita M."/>
            <person name="Numata K."/>
            <person name="Arakawa K."/>
        </authorList>
    </citation>
    <scope>NUCLEOTIDE SEQUENCE</scope>
</reference>
<organism evidence="1 2">
    <name type="scientific">Trichonephila clavipes</name>
    <name type="common">Golden silk orbweaver</name>
    <name type="synonym">Nephila clavipes</name>
    <dbReference type="NCBI Taxonomy" id="2585209"/>
    <lineage>
        <taxon>Eukaryota</taxon>
        <taxon>Metazoa</taxon>
        <taxon>Ecdysozoa</taxon>
        <taxon>Arthropoda</taxon>
        <taxon>Chelicerata</taxon>
        <taxon>Arachnida</taxon>
        <taxon>Araneae</taxon>
        <taxon>Araneomorphae</taxon>
        <taxon>Entelegynae</taxon>
        <taxon>Araneoidea</taxon>
        <taxon>Nephilidae</taxon>
        <taxon>Trichonephila</taxon>
    </lineage>
</organism>
<dbReference type="EMBL" id="BMAU01021192">
    <property type="protein sequence ID" value="GFX96446.1"/>
    <property type="molecule type" value="Genomic_DNA"/>
</dbReference>
<comment type="caution">
    <text evidence="1">The sequence shown here is derived from an EMBL/GenBank/DDBJ whole genome shotgun (WGS) entry which is preliminary data.</text>
</comment>
<dbReference type="Proteomes" id="UP000887159">
    <property type="component" value="Unassembled WGS sequence"/>
</dbReference>
<name>A0A8X6RJH4_TRICX</name>
<protein>
    <submittedName>
        <fullName evidence="1">Uncharacterized protein</fullName>
    </submittedName>
</protein>
<proteinExistence type="predicted"/>
<sequence length="129" mass="14520">MISASGVVNRSGSDVTPREVFSDLCGLILTGESRKDLAFTREQQHWIHKRENNFVLVCLHPPQSPTREAVCRSSGKNQARRYLEYTQNTASGRGSPATPYLKQCLFGDTEERYHQPIDRSGLTPATRLQ</sequence>
<evidence type="ECO:0000313" key="1">
    <source>
        <dbReference type="EMBL" id="GFX96446.1"/>
    </source>
</evidence>
<evidence type="ECO:0000313" key="2">
    <source>
        <dbReference type="Proteomes" id="UP000887159"/>
    </source>
</evidence>
<accession>A0A8X6RJH4</accession>
<dbReference type="AlphaFoldDB" id="A0A8X6RJH4"/>
<gene>
    <name evidence="1" type="ORF">TNCV_1441211</name>
</gene>